<organism evidence="5 6">
    <name type="scientific">Leptospira sarikeiensis</name>
    <dbReference type="NCBI Taxonomy" id="2484943"/>
    <lineage>
        <taxon>Bacteria</taxon>
        <taxon>Pseudomonadati</taxon>
        <taxon>Spirochaetota</taxon>
        <taxon>Spirochaetia</taxon>
        <taxon>Leptospirales</taxon>
        <taxon>Leptospiraceae</taxon>
        <taxon>Leptospira</taxon>
    </lineage>
</organism>
<feature type="coiled-coil region" evidence="2">
    <location>
        <begin position="574"/>
        <end position="619"/>
    </location>
</feature>
<dbReference type="PANTHER" id="PTHR32089:SF114">
    <property type="entry name" value="METHYL-ACCEPTING CHEMOTAXIS PROTEIN MCPB"/>
    <property type="match status" value="1"/>
</dbReference>
<dbReference type="InterPro" id="IPR036457">
    <property type="entry name" value="PPM-type-like_dom_sf"/>
</dbReference>
<feature type="transmembrane region" description="Helical" evidence="3">
    <location>
        <begin position="140"/>
        <end position="163"/>
    </location>
</feature>
<dbReference type="GO" id="GO:0016020">
    <property type="term" value="C:membrane"/>
    <property type="evidence" value="ECO:0007669"/>
    <property type="project" value="InterPro"/>
</dbReference>
<dbReference type="InterPro" id="IPR011990">
    <property type="entry name" value="TPR-like_helical_dom_sf"/>
</dbReference>
<evidence type="ECO:0000313" key="6">
    <source>
        <dbReference type="Proteomes" id="UP000297762"/>
    </source>
</evidence>
<reference evidence="5" key="1">
    <citation type="journal article" date="2019" name="PLoS Negl. Trop. Dis.">
        <title>Revisiting the worldwide diversity of Leptospira species in the environment.</title>
        <authorList>
            <person name="Vincent A.T."/>
            <person name="Schiettekatte O."/>
            <person name="Bourhy P."/>
            <person name="Veyrier F.J."/>
            <person name="Picardeau M."/>
        </authorList>
    </citation>
    <scope>NUCLEOTIDE SEQUENCE [LARGE SCALE GENOMIC DNA]</scope>
    <source>
        <strain evidence="5">201702455</strain>
    </source>
</reference>
<accession>A0A4R9K8A3</accession>
<dbReference type="Pfam" id="PF00672">
    <property type="entry name" value="HAMP"/>
    <property type="match status" value="1"/>
</dbReference>
<evidence type="ECO:0000256" key="3">
    <source>
        <dbReference type="SAM" id="Phobius"/>
    </source>
</evidence>
<dbReference type="SMART" id="SM00028">
    <property type="entry name" value="TPR"/>
    <property type="match status" value="3"/>
</dbReference>
<feature type="transmembrane region" description="Helical" evidence="3">
    <location>
        <begin position="40"/>
        <end position="60"/>
    </location>
</feature>
<gene>
    <name evidence="5" type="ORF">EHQ64_07970</name>
</gene>
<feature type="transmembrane region" description="Helical" evidence="3">
    <location>
        <begin position="213"/>
        <end position="229"/>
    </location>
</feature>
<dbReference type="PANTHER" id="PTHR32089">
    <property type="entry name" value="METHYL-ACCEPTING CHEMOTAXIS PROTEIN MCPB"/>
    <property type="match status" value="1"/>
</dbReference>
<feature type="transmembrane region" description="Helical" evidence="3">
    <location>
        <begin position="100"/>
        <end position="120"/>
    </location>
</feature>
<keyword evidence="1" id="KW-0802">TPR repeat</keyword>
<dbReference type="SMART" id="SM00304">
    <property type="entry name" value="HAMP"/>
    <property type="match status" value="1"/>
</dbReference>
<dbReference type="Gene3D" id="6.10.340.10">
    <property type="match status" value="1"/>
</dbReference>
<evidence type="ECO:0000259" key="4">
    <source>
        <dbReference type="PROSITE" id="PS50885"/>
    </source>
</evidence>
<evidence type="ECO:0000256" key="2">
    <source>
        <dbReference type="SAM" id="Coils"/>
    </source>
</evidence>
<keyword evidence="6" id="KW-1185">Reference proteome</keyword>
<comment type="caution">
    <text evidence="5">The sequence shown here is derived from an EMBL/GenBank/DDBJ whole genome shotgun (WGS) entry which is preliminary data.</text>
</comment>
<evidence type="ECO:0000256" key="1">
    <source>
        <dbReference type="PROSITE-ProRule" id="PRU00339"/>
    </source>
</evidence>
<dbReference type="RefSeq" id="WP_135648961.1">
    <property type="nucleotide sequence ID" value="NZ_RQGF01000015.1"/>
</dbReference>
<dbReference type="PROSITE" id="PS50005">
    <property type="entry name" value="TPR"/>
    <property type="match status" value="1"/>
</dbReference>
<feature type="repeat" description="TPR" evidence="1">
    <location>
        <begin position="999"/>
        <end position="1032"/>
    </location>
</feature>
<dbReference type="InterPro" id="IPR003660">
    <property type="entry name" value="HAMP_dom"/>
</dbReference>
<protein>
    <submittedName>
        <fullName evidence="5">HAMP domain-containing protein</fullName>
    </submittedName>
</protein>
<dbReference type="PROSITE" id="PS50885">
    <property type="entry name" value="HAMP"/>
    <property type="match status" value="1"/>
</dbReference>
<feature type="transmembrane region" description="Helical" evidence="3">
    <location>
        <begin position="66"/>
        <end position="88"/>
    </location>
</feature>
<dbReference type="Pfam" id="PF14559">
    <property type="entry name" value="TPR_19"/>
    <property type="match status" value="1"/>
</dbReference>
<dbReference type="Proteomes" id="UP000297762">
    <property type="component" value="Unassembled WGS sequence"/>
</dbReference>
<dbReference type="SUPFAM" id="SSF158472">
    <property type="entry name" value="HAMP domain-like"/>
    <property type="match status" value="1"/>
</dbReference>
<feature type="transmembrane region" description="Helical" evidence="3">
    <location>
        <begin position="6"/>
        <end position="28"/>
    </location>
</feature>
<dbReference type="GO" id="GO:0007165">
    <property type="term" value="P:signal transduction"/>
    <property type="evidence" value="ECO:0007669"/>
    <property type="project" value="InterPro"/>
</dbReference>
<name>A0A4R9K8A3_9LEPT</name>
<feature type="transmembrane region" description="Helical" evidence="3">
    <location>
        <begin position="511"/>
        <end position="532"/>
    </location>
</feature>
<dbReference type="AlphaFoldDB" id="A0A4R9K8A3"/>
<dbReference type="InterPro" id="IPR019734">
    <property type="entry name" value="TPR_rpt"/>
</dbReference>
<dbReference type="EMBL" id="RQGF01000015">
    <property type="protein sequence ID" value="TGL62837.1"/>
    <property type="molecule type" value="Genomic_DNA"/>
</dbReference>
<feature type="domain" description="HAMP" evidence="4">
    <location>
        <begin position="534"/>
        <end position="586"/>
    </location>
</feature>
<evidence type="ECO:0000313" key="5">
    <source>
        <dbReference type="EMBL" id="TGL62837.1"/>
    </source>
</evidence>
<dbReference type="PROSITE" id="PS50293">
    <property type="entry name" value="TPR_REGION"/>
    <property type="match status" value="1"/>
</dbReference>
<dbReference type="Gene3D" id="3.60.40.10">
    <property type="entry name" value="PPM-type phosphatase domain"/>
    <property type="match status" value="1"/>
</dbReference>
<keyword evidence="3" id="KW-0812">Transmembrane</keyword>
<dbReference type="SUPFAM" id="SSF81606">
    <property type="entry name" value="PP2C-like"/>
    <property type="match status" value="1"/>
</dbReference>
<feature type="coiled-coil region" evidence="2">
    <location>
        <begin position="890"/>
        <end position="917"/>
    </location>
</feature>
<feature type="transmembrane region" description="Helical" evidence="3">
    <location>
        <begin position="175"/>
        <end position="193"/>
    </location>
</feature>
<dbReference type="InterPro" id="IPR001932">
    <property type="entry name" value="PPM-type_phosphatase-like_dom"/>
</dbReference>
<keyword evidence="3" id="KW-1133">Transmembrane helix</keyword>
<sequence>MDPFYFNFYFFGSLLASLFSLYVTFFFLTIKDRSKAAFHLGLSTLSTTIFHLGYAIGFVSPEEWTIFHRWIVIPLPLIGYTQLFIFFFYFPQPKREKLGLIGYAILWSGVAALTIFYIILTLKSTRSFVMGSHYWDFETHLFYKIFSITVFVYNIIFLIAAVWRGIVEKGSDRRAVIYITIAYLTVTLLPGIVNAMSRQGSVSRATYQQTADLLLVAGLFLVMIVYVNATKEKTTILSRIVGVSMASFLLTFQLVGFAILNGYDSSFDFIKREEAKLAVLEGEKPPGFAYLTSFDPSENKFATEKGYKDLRFDADDRIELKFFNVARNLTNLGILPANQRWERSKQVLETSPKEFYAYSEGLKEFLASKEKEEVSDETVREFFRYLNKKLKVVKSKYSNLPSKSKSSDVYPLLSSDEVGLSALLKKVKTNAELDLNSGKPESELYKTVLYPISPIRETGERIYRGTKFYKVGEEKPQYYVSYLVVHPTNGKIYEVGFTYKSLREFIHDPSLVLIGCLLLIVLVISIGFRFFFQNALIKPMDEVVVGLTEVNSGNLDYRLEPRVEDEIGFIARSFNRMARSIQSARKRLEEYANELEEKVKERTKELEQTLGEVQELKQQQDGDYFLTSLLIKPLGANKAVHENVKVDFLLEQKKKFTFRRYHDEIGGDLNISNHIQLNNRSYTVFLNADAMGKSMQGAGGALVLGSVFESIIERTRLVDTMKSQSPERWLKNAFTELHKVFESFDGSMLVSSVMGLVDDEVGILYFINAEHPWTVLYRDGIASFIEDELMFRKLGTTGMEGRIFIKTFQLEPGDVIIAGSDGRDDILIGTDEEGGRIINDDEKLFLRIVEEGKGDLEGIYNCIIGKGPLTDDLSLIRLSFKEDNTEQKLHDEQKTKVKELLRRAKETSQNKDVAEAISYLEEAENLDSRIPEVKKNFVKLFLKLKDYSKAAHYAEDYLNIRPVDKEILYVASFSARKAGQLKKALDFGERLLLREPDHFKNLMNLAQVYIALKNYERAMSMVQSALHIEPENEAVLRIRDVLRKNWHKESSDPPTSVDPS</sequence>
<feature type="transmembrane region" description="Helical" evidence="3">
    <location>
        <begin position="241"/>
        <end position="263"/>
    </location>
</feature>
<proteinExistence type="predicted"/>
<dbReference type="Gene3D" id="1.25.40.10">
    <property type="entry name" value="Tetratricopeptide repeat domain"/>
    <property type="match status" value="1"/>
</dbReference>
<dbReference type="CDD" id="cd14686">
    <property type="entry name" value="bZIP"/>
    <property type="match status" value="1"/>
</dbReference>
<dbReference type="Pfam" id="PF07228">
    <property type="entry name" value="SpoIIE"/>
    <property type="match status" value="1"/>
</dbReference>
<keyword evidence="3" id="KW-0472">Membrane</keyword>
<dbReference type="SUPFAM" id="SSF48452">
    <property type="entry name" value="TPR-like"/>
    <property type="match status" value="1"/>
</dbReference>
<keyword evidence="2" id="KW-0175">Coiled coil</keyword>
<dbReference type="OrthoDB" id="344609at2"/>
<dbReference type="CDD" id="cd06225">
    <property type="entry name" value="HAMP"/>
    <property type="match status" value="1"/>
</dbReference>